<dbReference type="AlphaFoldDB" id="T1J748"/>
<dbReference type="HOGENOM" id="CLU_1951491_0_0_1"/>
<evidence type="ECO:0000259" key="7">
    <source>
        <dbReference type="Pfam" id="PF00501"/>
    </source>
</evidence>
<dbReference type="GO" id="GO:0006631">
    <property type="term" value="P:fatty acid metabolic process"/>
    <property type="evidence" value="ECO:0007669"/>
    <property type="project" value="TreeGrafter"/>
</dbReference>
<dbReference type="EMBL" id="JH431912">
    <property type="status" value="NOT_ANNOTATED_CDS"/>
    <property type="molecule type" value="Genomic_DNA"/>
</dbReference>
<keyword evidence="2" id="KW-0436">Ligase</keyword>
<dbReference type="PhylomeDB" id="T1J748"/>
<dbReference type="Gene3D" id="3.40.50.980">
    <property type="match status" value="1"/>
</dbReference>
<dbReference type="Proteomes" id="UP000014500">
    <property type="component" value="Unassembled WGS sequence"/>
</dbReference>
<reference evidence="8" key="2">
    <citation type="submission" date="2015-02" db="UniProtKB">
        <authorList>
            <consortium name="EnsemblMetazoa"/>
        </authorList>
    </citation>
    <scope>IDENTIFICATION</scope>
</reference>
<dbReference type="STRING" id="126957.T1J748"/>
<dbReference type="SUPFAM" id="SSF56801">
    <property type="entry name" value="Acetyl-CoA synthetase-like"/>
    <property type="match status" value="1"/>
</dbReference>
<evidence type="ECO:0000313" key="8">
    <source>
        <dbReference type="EnsemblMetazoa" id="SMAR009481-PA"/>
    </source>
</evidence>
<evidence type="ECO:0000256" key="5">
    <source>
        <dbReference type="ARBA" id="ARBA00047319"/>
    </source>
</evidence>
<dbReference type="PANTHER" id="PTHR43201:SF5">
    <property type="entry name" value="MEDIUM-CHAIN ACYL-COA LIGASE ACSF2, MITOCHONDRIAL"/>
    <property type="match status" value="1"/>
</dbReference>
<dbReference type="eggNOG" id="KOG1177">
    <property type="taxonomic scope" value="Eukaryota"/>
</dbReference>
<protein>
    <recommendedName>
        <fullName evidence="4">Medium-chain acyl-CoA ligase ACSF2, mitochondrial</fullName>
    </recommendedName>
</protein>
<dbReference type="GO" id="GO:0031956">
    <property type="term" value="F:medium-chain fatty acid-CoA ligase activity"/>
    <property type="evidence" value="ECO:0007669"/>
    <property type="project" value="UniProtKB-EC"/>
</dbReference>
<reference evidence="9" key="1">
    <citation type="submission" date="2011-05" db="EMBL/GenBank/DDBJ databases">
        <authorList>
            <person name="Richards S.R."/>
            <person name="Qu J."/>
            <person name="Jiang H."/>
            <person name="Jhangiani S.N."/>
            <person name="Agravi P."/>
            <person name="Goodspeed R."/>
            <person name="Gross S."/>
            <person name="Mandapat C."/>
            <person name="Jackson L."/>
            <person name="Mathew T."/>
            <person name="Pu L."/>
            <person name="Thornton R."/>
            <person name="Saada N."/>
            <person name="Wilczek-Boney K.B."/>
            <person name="Lee S."/>
            <person name="Kovar C."/>
            <person name="Wu Y."/>
            <person name="Scherer S.E."/>
            <person name="Worley K.C."/>
            <person name="Muzny D.M."/>
            <person name="Gibbs R."/>
        </authorList>
    </citation>
    <scope>NUCLEOTIDE SEQUENCE</scope>
    <source>
        <strain evidence="9">Brora</strain>
    </source>
</reference>
<evidence type="ECO:0000256" key="3">
    <source>
        <dbReference type="ARBA" id="ARBA00037247"/>
    </source>
</evidence>
<proteinExistence type="inferred from homology"/>
<organism evidence="8 9">
    <name type="scientific">Strigamia maritima</name>
    <name type="common">European centipede</name>
    <name type="synonym">Geophilus maritimus</name>
    <dbReference type="NCBI Taxonomy" id="126957"/>
    <lineage>
        <taxon>Eukaryota</taxon>
        <taxon>Metazoa</taxon>
        <taxon>Ecdysozoa</taxon>
        <taxon>Arthropoda</taxon>
        <taxon>Myriapoda</taxon>
        <taxon>Chilopoda</taxon>
        <taxon>Pleurostigmophora</taxon>
        <taxon>Geophilomorpha</taxon>
        <taxon>Linotaeniidae</taxon>
        <taxon>Strigamia</taxon>
    </lineage>
</organism>
<name>T1J748_STRMM</name>
<keyword evidence="9" id="KW-1185">Reference proteome</keyword>
<evidence type="ECO:0000256" key="2">
    <source>
        <dbReference type="ARBA" id="ARBA00022598"/>
    </source>
</evidence>
<accession>T1J748</accession>
<comment type="catalytic activity">
    <reaction evidence="5">
        <text>octanoate + ATP + CoA = octanoyl-CoA + AMP + diphosphate</text>
        <dbReference type="Rhea" id="RHEA:33631"/>
        <dbReference type="ChEBI" id="CHEBI:25646"/>
        <dbReference type="ChEBI" id="CHEBI:30616"/>
        <dbReference type="ChEBI" id="CHEBI:33019"/>
        <dbReference type="ChEBI" id="CHEBI:57287"/>
        <dbReference type="ChEBI" id="CHEBI:57386"/>
        <dbReference type="ChEBI" id="CHEBI:456215"/>
    </reaction>
</comment>
<dbReference type="EnsemblMetazoa" id="SMAR009481-RA">
    <property type="protein sequence ID" value="SMAR009481-PA"/>
    <property type="gene ID" value="SMAR009481"/>
</dbReference>
<feature type="domain" description="AMP-dependent synthetase/ligase" evidence="7">
    <location>
        <begin position="15"/>
        <end position="88"/>
    </location>
</feature>
<comment type="similarity">
    <text evidence="1">Belongs to the ATP-dependent AMP-binding enzyme family.</text>
</comment>
<evidence type="ECO:0000256" key="1">
    <source>
        <dbReference type="ARBA" id="ARBA00006432"/>
    </source>
</evidence>
<dbReference type="Pfam" id="PF00501">
    <property type="entry name" value="AMP-binding"/>
    <property type="match status" value="1"/>
</dbReference>
<comment type="function">
    <text evidence="3">Acyl-CoA synthases catalyze the initial reaction in fatty acid metabolism, by forming a thioester with CoA. Has some preference toward medium-chain substrates. Plays a role in adipocyte differentiation.</text>
</comment>
<evidence type="ECO:0000313" key="9">
    <source>
        <dbReference type="Proteomes" id="UP000014500"/>
    </source>
</evidence>
<dbReference type="InterPro" id="IPR000873">
    <property type="entry name" value="AMP-dep_synth/lig_dom"/>
</dbReference>
<comment type="catalytic activity">
    <reaction evidence="6">
        <text>a medium-chain fatty acid + ATP + CoA = a medium-chain fatty acyl-CoA + AMP + diphosphate</text>
        <dbReference type="Rhea" id="RHEA:48340"/>
        <dbReference type="ChEBI" id="CHEBI:30616"/>
        <dbReference type="ChEBI" id="CHEBI:33019"/>
        <dbReference type="ChEBI" id="CHEBI:57287"/>
        <dbReference type="ChEBI" id="CHEBI:59558"/>
        <dbReference type="ChEBI" id="CHEBI:90546"/>
        <dbReference type="ChEBI" id="CHEBI:456215"/>
        <dbReference type="EC" id="6.2.1.2"/>
    </reaction>
</comment>
<sequence>MLSIIEDLISRPILNKFAAGLLGIGLVKGDRIGIWSPNHYEWVVTQFAAAKAGLILVLINPAYQPRELEYCLNKVGVRALVAAESFKTQDYYKILTAVVQSFPDSKAGHIKDRLENFTHVIMISEKKYG</sequence>
<evidence type="ECO:0000256" key="6">
    <source>
        <dbReference type="ARBA" id="ARBA00048277"/>
    </source>
</evidence>
<dbReference type="PANTHER" id="PTHR43201">
    <property type="entry name" value="ACYL-COA SYNTHETASE"/>
    <property type="match status" value="1"/>
</dbReference>
<dbReference type="OMA" id="ECGALIL"/>
<evidence type="ECO:0000256" key="4">
    <source>
        <dbReference type="ARBA" id="ARBA00039638"/>
    </source>
</evidence>